<proteinExistence type="predicted"/>
<keyword evidence="2" id="KW-0675">Receptor</keyword>
<evidence type="ECO:0000256" key="1">
    <source>
        <dbReference type="ARBA" id="ARBA00004319"/>
    </source>
</evidence>
<dbReference type="GO" id="GO:0009734">
    <property type="term" value="P:auxin-activated signaling pathway"/>
    <property type="evidence" value="ECO:0007669"/>
    <property type="project" value="UniProtKB-KW"/>
</dbReference>
<dbReference type="PANTHER" id="PTHR43698:SF1">
    <property type="entry name" value="BLL4564 PROTEIN"/>
    <property type="match status" value="1"/>
</dbReference>
<accession>A0A075GDS3</accession>
<dbReference type="GO" id="GO:0010011">
    <property type="term" value="F:auxin binding"/>
    <property type="evidence" value="ECO:0007669"/>
    <property type="project" value="InterPro"/>
</dbReference>
<comment type="subcellular location">
    <subcellularLocation>
        <location evidence="1">Endoplasmic reticulum lumen</location>
    </subcellularLocation>
</comment>
<dbReference type="AlphaFoldDB" id="A0A075GDS3"/>
<dbReference type="InterPro" id="IPR000526">
    <property type="entry name" value="Auxin-bd"/>
</dbReference>
<dbReference type="Pfam" id="PF02041">
    <property type="entry name" value="Auxin_BP"/>
    <property type="match status" value="1"/>
</dbReference>
<dbReference type="Gene3D" id="2.60.120.10">
    <property type="entry name" value="Jelly Rolls"/>
    <property type="match status" value="1"/>
</dbReference>
<sequence>MNKENIFSKTGLASKKAKANYFTGVISAKDISAAIKPATEKIYHVTFKNGSRTKLHYHDGGQTLIVTKGYGSLILYHKFGKAKENFTVKITKKIRLKTGDCVHIPAMKLHTHGSTNKKTNFSHIAINSFPRKNKEPKTVWYDSDFKHSVTRILK</sequence>
<reference evidence="4" key="1">
    <citation type="journal article" date="2014" name="Genome Biol. Evol.">
        <title>Pangenome evidence for extensive interdomain horizontal transfer affecting lineage core and shell genes in uncultured planktonic thaumarchaeota and euryarchaeota.</title>
        <authorList>
            <person name="Deschamps P."/>
            <person name="Zivanovic Y."/>
            <person name="Moreira D."/>
            <person name="Rodriguez-Valera F."/>
            <person name="Lopez-Garcia P."/>
        </authorList>
    </citation>
    <scope>NUCLEOTIDE SEQUENCE</scope>
</reference>
<dbReference type="EMBL" id="KF900574">
    <property type="protein sequence ID" value="AIE99842.1"/>
    <property type="molecule type" value="Genomic_DNA"/>
</dbReference>
<protein>
    <submittedName>
        <fullName evidence="4">Cupin 2 domain-containing protein</fullName>
    </submittedName>
</protein>
<dbReference type="PANTHER" id="PTHR43698">
    <property type="entry name" value="RIBD C-TERMINAL DOMAIN CONTAINING PROTEIN"/>
    <property type="match status" value="1"/>
</dbReference>
<evidence type="ECO:0000256" key="2">
    <source>
        <dbReference type="ARBA" id="ARBA00023170"/>
    </source>
</evidence>
<name>A0A075GDS3_9ARCH</name>
<evidence type="ECO:0000256" key="3">
    <source>
        <dbReference type="ARBA" id="ARBA00023294"/>
    </source>
</evidence>
<evidence type="ECO:0000313" key="4">
    <source>
        <dbReference type="EMBL" id="AIE99842.1"/>
    </source>
</evidence>
<keyword evidence="3" id="KW-0927">Auxin signaling pathway</keyword>
<dbReference type="InterPro" id="IPR011051">
    <property type="entry name" value="RmlC_Cupin_sf"/>
</dbReference>
<dbReference type="SUPFAM" id="SSF51182">
    <property type="entry name" value="RmlC-like cupins"/>
    <property type="match status" value="1"/>
</dbReference>
<dbReference type="InterPro" id="IPR014710">
    <property type="entry name" value="RmlC-like_jellyroll"/>
</dbReference>
<organism evidence="4">
    <name type="scientific">uncultured marine thaumarchaeote KM3_11_F08</name>
    <dbReference type="NCBI Taxonomy" id="1455992"/>
    <lineage>
        <taxon>Archaea</taxon>
        <taxon>Nitrososphaerota</taxon>
        <taxon>environmental samples</taxon>
    </lineage>
</organism>